<dbReference type="CDD" id="cd09917">
    <property type="entry name" value="F-box_SF"/>
    <property type="match status" value="1"/>
</dbReference>
<dbReference type="SUPFAM" id="SSF81383">
    <property type="entry name" value="F-box domain"/>
    <property type="match status" value="1"/>
</dbReference>
<dbReference type="InterPro" id="IPR001810">
    <property type="entry name" value="F-box_dom"/>
</dbReference>
<keyword evidence="3" id="KW-1185">Reference proteome</keyword>
<dbReference type="GeneID" id="10029821"/>
<dbReference type="InterPro" id="IPR036047">
    <property type="entry name" value="F-box-like_dom_sf"/>
</dbReference>
<evidence type="ECO:0000313" key="2">
    <source>
        <dbReference type="EMBL" id="EFQ99042.1"/>
    </source>
</evidence>
<dbReference type="RefSeq" id="XP_003174525.1">
    <property type="nucleotide sequence ID" value="XM_003174477.1"/>
</dbReference>
<dbReference type="HOGENOM" id="CLU_601247_0_0_1"/>
<dbReference type="Pfam" id="PF00646">
    <property type="entry name" value="F-box"/>
    <property type="match status" value="1"/>
</dbReference>
<feature type="domain" description="F-box" evidence="1">
    <location>
        <begin position="38"/>
        <end position="66"/>
    </location>
</feature>
<gene>
    <name evidence="2" type="ORF">MGYG_02054</name>
</gene>
<sequence>MSEIPPLPATVSGMALALGALGLPSDTRESKFELLAAELLGEIFDFLDTEDISNVRMTCRIFANACIRYLPKKCGVSCAKTSLERIEHISSHQLISQRIRSLTVDCSQFWTLVHGRPNQSWDYVPAVDPEEFPWCEAYKKLWKEQKSIKQDGKDIDIISRAIPHFKNLKSVRICMGCFNEDGRLHRETYNSALGHFSSAHDKPVSCSIRQYLMVMEPLRDAGIKIESLELLDISYGIFYPVTQIIAGMQAIFEHLTNLSIRVQVHPDKVMSSAEGKPELGRVLSWGILARYLEAATRLRSLSLSSKDDHGGRMMSSDNAFPEDMIWEHLHTLTFDNVWIAENILVGLATRHGKTLKNLNLHNIILCGSWFTALPAIREGTSLEKAVVYGWIANPVGEYSRREHWRVGVYPDRVFDTPWGDDGREHTLGLQVASYLCKEPGAVALPLDYSNMTRHF</sequence>
<evidence type="ECO:0000313" key="3">
    <source>
        <dbReference type="Proteomes" id="UP000002669"/>
    </source>
</evidence>
<dbReference type="OrthoDB" id="5422579at2759"/>
<dbReference type="EMBL" id="DS989823">
    <property type="protein sequence ID" value="EFQ99042.1"/>
    <property type="molecule type" value="Genomic_DNA"/>
</dbReference>
<dbReference type="VEuPathDB" id="FungiDB:MGYG_02054"/>
<dbReference type="eggNOG" id="ENOG502S8B5">
    <property type="taxonomic scope" value="Eukaryota"/>
</dbReference>
<dbReference type="InParanoid" id="E4UPF3"/>
<reference evidence="3" key="1">
    <citation type="journal article" date="2012" name="MBio">
        <title>Comparative genome analysis of Trichophyton rubrum and related dermatophytes reveals candidate genes involved in infection.</title>
        <authorList>
            <person name="Martinez D.A."/>
            <person name="Oliver B.G."/>
            <person name="Graeser Y."/>
            <person name="Goldberg J.M."/>
            <person name="Li W."/>
            <person name="Martinez-Rossi N.M."/>
            <person name="Monod M."/>
            <person name="Shelest E."/>
            <person name="Barton R.C."/>
            <person name="Birch E."/>
            <person name="Brakhage A.A."/>
            <person name="Chen Z."/>
            <person name="Gurr S.J."/>
            <person name="Heiman D."/>
            <person name="Heitman J."/>
            <person name="Kosti I."/>
            <person name="Rossi A."/>
            <person name="Saif S."/>
            <person name="Samalova M."/>
            <person name="Saunders C.W."/>
            <person name="Shea T."/>
            <person name="Summerbell R.C."/>
            <person name="Xu J."/>
            <person name="Young S."/>
            <person name="Zeng Q."/>
            <person name="Birren B.W."/>
            <person name="Cuomo C.A."/>
            <person name="White T.C."/>
        </authorList>
    </citation>
    <scope>NUCLEOTIDE SEQUENCE [LARGE SCALE GENOMIC DNA]</scope>
    <source>
        <strain evidence="3">ATCC MYA-4604 / CBS 118893</strain>
    </source>
</reference>
<dbReference type="STRING" id="535722.E4UPF3"/>
<evidence type="ECO:0000259" key="1">
    <source>
        <dbReference type="Pfam" id="PF00646"/>
    </source>
</evidence>
<dbReference type="AlphaFoldDB" id="E4UPF3"/>
<proteinExistence type="predicted"/>
<protein>
    <recommendedName>
        <fullName evidence="1">F-box domain-containing protein</fullName>
    </recommendedName>
</protein>
<dbReference type="Proteomes" id="UP000002669">
    <property type="component" value="Unassembled WGS sequence"/>
</dbReference>
<organism evidence="3">
    <name type="scientific">Arthroderma gypseum (strain ATCC MYA-4604 / CBS 118893)</name>
    <name type="common">Microsporum gypseum</name>
    <dbReference type="NCBI Taxonomy" id="535722"/>
    <lineage>
        <taxon>Eukaryota</taxon>
        <taxon>Fungi</taxon>
        <taxon>Dikarya</taxon>
        <taxon>Ascomycota</taxon>
        <taxon>Pezizomycotina</taxon>
        <taxon>Eurotiomycetes</taxon>
        <taxon>Eurotiomycetidae</taxon>
        <taxon>Onygenales</taxon>
        <taxon>Arthrodermataceae</taxon>
        <taxon>Nannizzia</taxon>
    </lineage>
</organism>
<dbReference type="OMA" id="IRVQVHP"/>
<accession>E4UPF3</accession>
<name>E4UPF3_ARTGP</name>